<dbReference type="AlphaFoldDB" id="A0A9P0PZ86"/>
<reference evidence="2" key="1">
    <citation type="submission" date="2022-03" db="EMBL/GenBank/DDBJ databases">
        <authorList>
            <person name="Sayadi A."/>
        </authorList>
    </citation>
    <scope>NUCLEOTIDE SEQUENCE</scope>
</reference>
<sequence length="82" mass="9719">MSNALEKSSRIRQKNDQEDSEMSEKEKYTEKSDTSRSNDNEEEEEDDQVDSKTLKCQFQSMQAELKRRIEALESILLRRSRT</sequence>
<evidence type="ECO:0000256" key="1">
    <source>
        <dbReference type="SAM" id="MobiDB-lite"/>
    </source>
</evidence>
<accession>A0A9P0PZ86</accession>
<gene>
    <name evidence="2" type="ORF">ACAOBT_LOCUS25040</name>
</gene>
<evidence type="ECO:0000313" key="3">
    <source>
        <dbReference type="Proteomes" id="UP001152888"/>
    </source>
</evidence>
<name>A0A9P0PZ86_ACAOB</name>
<organism evidence="2 3">
    <name type="scientific">Acanthoscelides obtectus</name>
    <name type="common">Bean weevil</name>
    <name type="synonym">Bruchus obtectus</name>
    <dbReference type="NCBI Taxonomy" id="200917"/>
    <lineage>
        <taxon>Eukaryota</taxon>
        <taxon>Metazoa</taxon>
        <taxon>Ecdysozoa</taxon>
        <taxon>Arthropoda</taxon>
        <taxon>Hexapoda</taxon>
        <taxon>Insecta</taxon>
        <taxon>Pterygota</taxon>
        <taxon>Neoptera</taxon>
        <taxon>Endopterygota</taxon>
        <taxon>Coleoptera</taxon>
        <taxon>Polyphaga</taxon>
        <taxon>Cucujiformia</taxon>
        <taxon>Chrysomeloidea</taxon>
        <taxon>Chrysomelidae</taxon>
        <taxon>Bruchinae</taxon>
        <taxon>Bruchini</taxon>
        <taxon>Acanthoscelides</taxon>
    </lineage>
</organism>
<dbReference type="Proteomes" id="UP001152888">
    <property type="component" value="Unassembled WGS sequence"/>
</dbReference>
<dbReference type="EMBL" id="CAKOFQ010007371">
    <property type="protein sequence ID" value="CAH1999547.1"/>
    <property type="molecule type" value="Genomic_DNA"/>
</dbReference>
<comment type="caution">
    <text evidence="2">The sequence shown here is derived from an EMBL/GenBank/DDBJ whole genome shotgun (WGS) entry which is preliminary data.</text>
</comment>
<keyword evidence="3" id="KW-1185">Reference proteome</keyword>
<feature type="region of interest" description="Disordered" evidence="1">
    <location>
        <begin position="1"/>
        <end position="54"/>
    </location>
</feature>
<proteinExistence type="predicted"/>
<feature type="compositionally biased region" description="Basic and acidic residues" evidence="1">
    <location>
        <begin position="7"/>
        <end position="39"/>
    </location>
</feature>
<evidence type="ECO:0000313" key="2">
    <source>
        <dbReference type="EMBL" id="CAH1999547.1"/>
    </source>
</evidence>
<protein>
    <submittedName>
        <fullName evidence="2">Uncharacterized protein</fullName>
    </submittedName>
</protein>